<organism evidence="2 3">
    <name type="scientific">Candida verbasci</name>
    <dbReference type="NCBI Taxonomy" id="1227364"/>
    <lineage>
        <taxon>Eukaryota</taxon>
        <taxon>Fungi</taxon>
        <taxon>Dikarya</taxon>
        <taxon>Ascomycota</taxon>
        <taxon>Saccharomycotina</taxon>
        <taxon>Pichiomycetes</taxon>
        <taxon>Debaryomycetaceae</taxon>
        <taxon>Candida/Lodderomyces clade</taxon>
        <taxon>Candida</taxon>
    </lineage>
</organism>
<proteinExistence type="predicted"/>
<sequence length="147" mass="16860">MKLAAGLKKRSDLVKELRTIESSISNGLIIQQGQEQSEDIDALYKTYFDKSKELSDLIMKINETNNNIQNGVRISDLIHEISSIKNEISFVNDILKAGKEKSLSSKDEIRFVSTIDRNQYTTKLNSLKEKSQNLEIKLQELNWQIDI</sequence>
<gene>
    <name evidence="2" type="ORF">CANVERA_P0578</name>
</gene>
<dbReference type="EMBL" id="CANTUO010000001">
    <property type="protein sequence ID" value="CAI5756060.1"/>
    <property type="molecule type" value="Genomic_DNA"/>
</dbReference>
<evidence type="ECO:0008006" key="4">
    <source>
        <dbReference type="Google" id="ProtNLM"/>
    </source>
</evidence>
<evidence type="ECO:0000256" key="1">
    <source>
        <dbReference type="SAM" id="Coils"/>
    </source>
</evidence>
<protein>
    <recommendedName>
        <fullName evidence="4">Septicolysin</fullName>
    </recommendedName>
</protein>
<keyword evidence="1" id="KW-0175">Coiled coil</keyword>
<evidence type="ECO:0000313" key="3">
    <source>
        <dbReference type="Proteomes" id="UP001152885"/>
    </source>
</evidence>
<accession>A0A9W4X8I6</accession>
<feature type="coiled-coil region" evidence="1">
    <location>
        <begin position="117"/>
        <end position="144"/>
    </location>
</feature>
<dbReference type="Pfam" id="PF20935">
    <property type="entry name" value="DUF6847"/>
    <property type="match status" value="1"/>
</dbReference>
<dbReference type="OrthoDB" id="4009151at2759"/>
<dbReference type="Gene3D" id="6.10.320.10">
    <property type="match status" value="1"/>
</dbReference>
<dbReference type="InterPro" id="IPR047741">
    <property type="entry name" value="DIP1984-like"/>
</dbReference>
<keyword evidence="3" id="KW-1185">Reference proteome</keyword>
<evidence type="ECO:0000313" key="2">
    <source>
        <dbReference type="EMBL" id="CAI5756060.1"/>
    </source>
</evidence>
<dbReference type="NCBIfam" id="NF038048">
    <property type="entry name" value="DIP1984_fam"/>
    <property type="match status" value="1"/>
</dbReference>
<comment type="caution">
    <text evidence="2">The sequence shown here is derived from an EMBL/GenBank/DDBJ whole genome shotgun (WGS) entry which is preliminary data.</text>
</comment>
<name>A0A9W4X8I6_9ASCO</name>
<dbReference type="Proteomes" id="UP001152885">
    <property type="component" value="Unassembled WGS sequence"/>
</dbReference>
<reference evidence="2" key="1">
    <citation type="submission" date="2022-12" db="EMBL/GenBank/DDBJ databases">
        <authorList>
            <person name="Brejova B."/>
        </authorList>
    </citation>
    <scope>NUCLEOTIDE SEQUENCE</scope>
</reference>
<dbReference type="AlphaFoldDB" id="A0A9W4X8I6"/>